<dbReference type="SUPFAM" id="SSF140500">
    <property type="entry name" value="BAS1536-like"/>
    <property type="match status" value="1"/>
</dbReference>
<dbReference type="GO" id="GO:0043937">
    <property type="term" value="P:regulation of sporulation"/>
    <property type="evidence" value="ECO:0007669"/>
    <property type="project" value="InterPro"/>
</dbReference>
<evidence type="ECO:0000313" key="2">
    <source>
        <dbReference type="Proteomes" id="UP000306509"/>
    </source>
</evidence>
<dbReference type="RefSeq" id="WP_394922324.1">
    <property type="nucleotide sequence ID" value="NZ_CAUSDN010000046.1"/>
</dbReference>
<name>A0A4U8Q680_9FIRM</name>
<dbReference type="InterPro" id="IPR037208">
    <property type="entry name" value="Spo0E-like_sf"/>
</dbReference>
<reference evidence="1 2" key="1">
    <citation type="journal article" date="2019" name="Anaerobe">
        <title>Detection of Robinsoniella peoriensis in multiple bone samples of a trauma patient.</title>
        <authorList>
            <person name="Schrottner P."/>
            <person name="Hartwich K."/>
            <person name="Bunk B."/>
            <person name="Schober I."/>
            <person name="Helbig S."/>
            <person name="Rudolph W.W."/>
            <person name="Gunzer F."/>
        </authorList>
    </citation>
    <scope>NUCLEOTIDE SEQUENCE [LARGE SCALE GENOMIC DNA]</scope>
    <source>
        <strain evidence="1 2">DSM 106044</strain>
    </source>
</reference>
<comment type="caution">
    <text evidence="1">The sequence shown here is derived from an EMBL/GenBank/DDBJ whole genome shotgun (WGS) entry which is preliminary data.</text>
</comment>
<accession>A0A4U8Q680</accession>
<evidence type="ECO:0008006" key="3">
    <source>
        <dbReference type="Google" id="ProtNLM"/>
    </source>
</evidence>
<dbReference type="STRING" id="180332.GCA_000797495_04044"/>
<keyword evidence="2" id="KW-1185">Reference proteome</keyword>
<protein>
    <recommendedName>
        <fullName evidence="3">Spo0E like sporulation regulatory protein</fullName>
    </recommendedName>
</protein>
<dbReference type="EMBL" id="QGQD01000055">
    <property type="protein sequence ID" value="TLD00372.1"/>
    <property type="molecule type" value="Genomic_DNA"/>
</dbReference>
<sequence length="55" mass="6509">MNDMSHMEELRRKIEAEKVNLDKIVERGLLTEEVYKQSIVVDELMSQYIKLGNQL</sequence>
<dbReference type="Proteomes" id="UP000306509">
    <property type="component" value="Unassembled WGS sequence"/>
</dbReference>
<dbReference type="AlphaFoldDB" id="A0A4U8Q680"/>
<gene>
    <name evidence="1" type="ORF">DSM106044_02680</name>
</gene>
<organism evidence="1 2">
    <name type="scientific">Robinsoniella peoriensis</name>
    <dbReference type="NCBI Taxonomy" id="180332"/>
    <lineage>
        <taxon>Bacteria</taxon>
        <taxon>Bacillati</taxon>
        <taxon>Bacillota</taxon>
        <taxon>Clostridia</taxon>
        <taxon>Lachnospirales</taxon>
        <taxon>Lachnospiraceae</taxon>
        <taxon>Robinsoniella</taxon>
    </lineage>
</organism>
<evidence type="ECO:0000313" key="1">
    <source>
        <dbReference type="EMBL" id="TLD00372.1"/>
    </source>
</evidence>
<proteinExistence type="predicted"/>